<protein>
    <recommendedName>
        <fullName evidence="2">GLUG domain-containing protein</fullName>
    </recommendedName>
</protein>
<dbReference type="RefSeq" id="WP_338102111.1">
    <property type="nucleotide sequence ID" value="NZ_CP131060.1"/>
</dbReference>
<proteinExistence type="predicted"/>
<evidence type="ECO:0000313" key="4">
    <source>
        <dbReference type="Proteomes" id="UP001303587"/>
    </source>
</evidence>
<keyword evidence="4" id="KW-1185">Reference proteome</keyword>
<keyword evidence="1" id="KW-0472">Membrane</keyword>
<gene>
    <name evidence="3" type="ORF">MsAc7_13190</name>
</gene>
<sequence>MISQRRPLHFLFICSLIFVLFSFFIGPAAAAFSGAGNGTPSDPYQITTIAQLDEVRHNLSASYILMNDLDFSGSNLSWEPIGEADVDSKSGQLSGLFSGQFDGNGKTIRNLSVSYPERSGAGLFGHVGQRGEITNLTLDNVTISAQSSAGSLAGQNDGIIRNCSAVHVAAEAFNDLGGLVGVNNGFISNCFATGHLSGGNMIGGLVGINCGVVNESYASFSICGTGYDAGGLVGYNFKGRIWDCYSFGSVSSNSIVGGLAGGNYEGIIDRCYAVGTVYATRDYAGGLVGLNQGYLKDSYALTESVDVGTDYSSEYAQQKSIGKIAGVNDDYCTGFIFWCYYWDEMTTNEKFRKDGDNEVTLSVSSKDVWGTAGQHFYWNAFGVPWELKDFADYPLPVFEWQEEPPGDVSYLNPDNSMEKPKKLPGFELAAGIFVGIGVVLFIYRKR</sequence>
<dbReference type="InterPro" id="IPR011493">
    <property type="entry name" value="GLUG"/>
</dbReference>
<feature type="domain" description="GLUG" evidence="2">
    <location>
        <begin position="253"/>
        <end position="277"/>
    </location>
</feature>
<keyword evidence="1" id="KW-1133">Transmembrane helix</keyword>
<organism evidence="3 4">
    <name type="scientific">Methanolapillus millepedarum</name>
    <dbReference type="NCBI Taxonomy" id="3028296"/>
    <lineage>
        <taxon>Archaea</taxon>
        <taxon>Methanobacteriati</taxon>
        <taxon>Methanobacteriota</taxon>
        <taxon>Stenosarchaea group</taxon>
        <taxon>Methanomicrobia</taxon>
        <taxon>Methanosarcinales</taxon>
        <taxon>Methanosarcinaceae</taxon>
        <taxon>Methanolapillus</taxon>
    </lineage>
</organism>
<name>A0AA96ZUL7_9EURY</name>
<evidence type="ECO:0000259" key="2">
    <source>
        <dbReference type="Pfam" id="PF07581"/>
    </source>
</evidence>
<dbReference type="Pfam" id="PF07581">
    <property type="entry name" value="Glug"/>
    <property type="match status" value="1"/>
</dbReference>
<feature type="transmembrane region" description="Helical" evidence="1">
    <location>
        <begin position="423"/>
        <end position="443"/>
    </location>
</feature>
<evidence type="ECO:0000256" key="1">
    <source>
        <dbReference type="SAM" id="Phobius"/>
    </source>
</evidence>
<dbReference type="Proteomes" id="UP001303587">
    <property type="component" value="Chromosome"/>
</dbReference>
<reference evidence="3 4" key="1">
    <citation type="submission" date="2023-07" db="EMBL/GenBank/DDBJ databases">
        <title>Closed genoem sequence of Methanosarcinaceae archaeon Ac7.</title>
        <authorList>
            <person name="Poehlein A."/>
            <person name="Protasov E."/>
            <person name="Platt K."/>
            <person name="Reeh H."/>
            <person name="Daniel R."/>
            <person name="Brune A."/>
        </authorList>
    </citation>
    <scope>NUCLEOTIDE SEQUENCE [LARGE SCALE GENOMIC DNA]</scope>
    <source>
        <strain evidence="3 4">Ac7</strain>
    </source>
</reference>
<dbReference type="AlphaFoldDB" id="A0AA96ZUL7"/>
<evidence type="ECO:0000313" key="3">
    <source>
        <dbReference type="EMBL" id="WNY25759.1"/>
    </source>
</evidence>
<dbReference type="EMBL" id="CP131060">
    <property type="protein sequence ID" value="WNY25759.1"/>
    <property type="molecule type" value="Genomic_DNA"/>
</dbReference>
<dbReference type="GeneID" id="89230421"/>
<accession>A0AA96ZUL7</accession>
<dbReference type="Gene3D" id="2.160.20.110">
    <property type="match status" value="1"/>
</dbReference>
<keyword evidence="1" id="KW-0812">Transmembrane</keyword>